<comment type="caution">
    <text evidence="3">The sequence shown here is derived from an EMBL/GenBank/DDBJ whole genome shotgun (WGS) entry which is preliminary data.</text>
</comment>
<dbReference type="GeneID" id="98295806"/>
<accession>A0A261G7A2</accession>
<proteinExistence type="predicted"/>
<dbReference type="Proteomes" id="UP000216451">
    <property type="component" value="Unassembled WGS sequence"/>
</dbReference>
<feature type="region of interest" description="Disordered" evidence="1">
    <location>
        <begin position="1"/>
        <end position="20"/>
    </location>
</feature>
<dbReference type="AlphaFoldDB" id="A0A261G7A2"/>
<evidence type="ECO:0000313" key="3">
    <source>
        <dbReference type="EMBL" id="OZG67065.1"/>
    </source>
</evidence>
<sequence length="308" mass="34526">MKVTRHQSRRKHSSHRRKSGSFIVRKWRKLSFGRRIVWCSGSTVAVILAMTLIMLGIRWVQYRAAVQQAQQRQEQFSTRYDFNPGEIFSDEEFFDSSSMTASSVQRFLNARNSACQGSSCLKNYRQDTTDIAADSLCKAFKGGKSQSAATIIDGVARSCGINQKVLITLLQKEQQLVSSTKPTAWQYKSAMGLSCPDDASCDPKYAGFFKQVYGSAKRFKYYLAHASEYSYHAGQLNYIAFSPTASCGGTKVFIENKATALLYIYTPYQPNAAALKAVVGEGDSCSSYGNRNFSYIYKHWFPVTAAKR</sequence>
<evidence type="ECO:0000313" key="4">
    <source>
        <dbReference type="Proteomes" id="UP000216451"/>
    </source>
</evidence>
<evidence type="ECO:0000256" key="1">
    <source>
        <dbReference type="SAM" id="MobiDB-lite"/>
    </source>
</evidence>
<name>A0A261G7A2_9BIFI</name>
<keyword evidence="4" id="KW-1185">Reference proteome</keyword>
<keyword evidence="2" id="KW-0812">Transmembrane</keyword>
<gene>
    <name evidence="3" type="ORF">BAQU_1137</name>
</gene>
<feature type="transmembrane region" description="Helical" evidence="2">
    <location>
        <begin position="36"/>
        <end position="60"/>
    </location>
</feature>
<dbReference type="RefSeq" id="WP_244568444.1">
    <property type="nucleotide sequence ID" value="NZ_MWXA01000005.1"/>
</dbReference>
<keyword evidence="2" id="KW-1133">Transmembrane helix</keyword>
<protein>
    <submittedName>
        <fullName evidence="3">Hemagglutinin-related protein</fullName>
    </submittedName>
</protein>
<keyword evidence="2" id="KW-0472">Membrane</keyword>
<reference evidence="3 4" key="1">
    <citation type="journal article" date="2017" name="BMC Genomics">
        <title>Comparative genomic and phylogenomic analyses of the Bifidobacteriaceae family.</title>
        <authorList>
            <person name="Lugli G.A."/>
            <person name="Milani C."/>
            <person name="Turroni F."/>
            <person name="Duranti S."/>
            <person name="Mancabelli L."/>
            <person name="Mangifesta M."/>
            <person name="Ferrario C."/>
            <person name="Modesto M."/>
            <person name="Mattarelli P."/>
            <person name="Jiri K."/>
            <person name="van Sinderen D."/>
            <person name="Ventura M."/>
        </authorList>
    </citation>
    <scope>NUCLEOTIDE SEQUENCE [LARGE SCALE GENOMIC DNA]</scope>
    <source>
        <strain evidence="3 4">LMG 28769</strain>
    </source>
</reference>
<evidence type="ECO:0000256" key="2">
    <source>
        <dbReference type="SAM" id="Phobius"/>
    </source>
</evidence>
<dbReference type="EMBL" id="MWXA01000005">
    <property type="protein sequence ID" value="OZG67065.1"/>
    <property type="molecule type" value="Genomic_DNA"/>
</dbReference>
<organism evidence="3 4">
    <name type="scientific">Bifidobacterium aquikefiri</name>
    <dbReference type="NCBI Taxonomy" id="1653207"/>
    <lineage>
        <taxon>Bacteria</taxon>
        <taxon>Bacillati</taxon>
        <taxon>Actinomycetota</taxon>
        <taxon>Actinomycetes</taxon>
        <taxon>Bifidobacteriales</taxon>
        <taxon>Bifidobacteriaceae</taxon>
        <taxon>Bifidobacterium</taxon>
    </lineage>
</organism>